<evidence type="ECO:0008006" key="3">
    <source>
        <dbReference type="Google" id="ProtNLM"/>
    </source>
</evidence>
<gene>
    <name evidence="1" type="ORF">MSIBF_A1910023</name>
    <name evidence="2" type="ORF">MSIBF_A3120011</name>
</gene>
<evidence type="ECO:0000313" key="2">
    <source>
        <dbReference type="EMBL" id="CEG13040.1"/>
    </source>
</evidence>
<protein>
    <recommendedName>
        <fullName evidence="3">ArnR1-like winged helix-turn-helix domain-containing protein</fullName>
    </recommendedName>
</protein>
<proteinExistence type="predicted"/>
<reference evidence="2" key="1">
    <citation type="submission" date="2014-09" db="EMBL/GenBank/DDBJ databases">
        <authorList>
            <person name="Probst J Alexander"/>
        </authorList>
    </citation>
    <scope>NUCLEOTIDE SEQUENCE</scope>
</reference>
<dbReference type="AlphaFoldDB" id="A0A098EDD7"/>
<accession>A0A098EDD7</accession>
<evidence type="ECO:0000313" key="1">
    <source>
        <dbReference type="EMBL" id="CEG12084.1"/>
    </source>
</evidence>
<dbReference type="InterPro" id="IPR036388">
    <property type="entry name" value="WH-like_DNA-bd_sf"/>
</dbReference>
<dbReference type="EMBL" id="CCXY01000238">
    <property type="protein sequence ID" value="CEG13040.1"/>
    <property type="molecule type" value="Genomic_DNA"/>
</dbReference>
<dbReference type="Gene3D" id="1.10.10.10">
    <property type="entry name" value="Winged helix-like DNA-binding domain superfamily/Winged helix DNA-binding domain"/>
    <property type="match status" value="1"/>
</dbReference>
<name>A0A098EDD7_9ZZZZ</name>
<sequence>MKKESWNYLIDLYNIQIKKGEYFEGLTVNLFKRITKKENISNNKIQQKFYRYAEQGYIVRTERAHFIITDKGKKMAEEILKAQTKLMDYKKALRANLN</sequence>
<organism evidence="2">
    <name type="scientific">groundwater metagenome</name>
    <dbReference type="NCBI Taxonomy" id="717931"/>
    <lineage>
        <taxon>unclassified sequences</taxon>
        <taxon>metagenomes</taxon>
        <taxon>ecological metagenomes</taxon>
    </lineage>
</organism>
<dbReference type="EMBL" id="CCXY01000103">
    <property type="protein sequence ID" value="CEG12084.1"/>
    <property type="molecule type" value="Genomic_DNA"/>
</dbReference>